<name>X0YAQ0_9ZZZZ</name>
<comment type="caution">
    <text evidence="1">The sequence shown here is derived from an EMBL/GenBank/DDBJ whole genome shotgun (WGS) entry which is preliminary data.</text>
</comment>
<dbReference type="AlphaFoldDB" id="X0YAQ0"/>
<accession>X0YAQ0</accession>
<protein>
    <submittedName>
        <fullName evidence="1">Uncharacterized protein</fullName>
    </submittedName>
</protein>
<feature type="non-terminal residue" evidence="1">
    <location>
        <position position="1"/>
    </location>
</feature>
<gene>
    <name evidence="1" type="ORF">S01H1_81293</name>
</gene>
<proteinExistence type="predicted"/>
<evidence type="ECO:0000313" key="1">
    <source>
        <dbReference type="EMBL" id="GAG52899.1"/>
    </source>
</evidence>
<dbReference type="EMBL" id="BARS01054993">
    <property type="protein sequence ID" value="GAG52899.1"/>
    <property type="molecule type" value="Genomic_DNA"/>
</dbReference>
<reference evidence="1" key="1">
    <citation type="journal article" date="2014" name="Front. Microbiol.">
        <title>High frequency of phylogenetically diverse reductive dehalogenase-homologous genes in deep subseafloor sedimentary metagenomes.</title>
        <authorList>
            <person name="Kawai M."/>
            <person name="Futagami T."/>
            <person name="Toyoda A."/>
            <person name="Takaki Y."/>
            <person name="Nishi S."/>
            <person name="Hori S."/>
            <person name="Arai W."/>
            <person name="Tsubouchi T."/>
            <person name="Morono Y."/>
            <person name="Uchiyama I."/>
            <person name="Ito T."/>
            <person name="Fujiyama A."/>
            <person name="Inagaki F."/>
            <person name="Takami H."/>
        </authorList>
    </citation>
    <scope>NUCLEOTIDE SEQUENCE</scope>
    <source>
        <strain evidence="1">Expedition CK06-06</strain>
    </source>
</reference>
<organism evidence="1">
    <name type="scientific">marine sediment metagenome</name>
    <dbReference type="NCBI Taxonomy" id="412755"/>
    <lineage>
        <taxon>unclassified sequences</taxon>
        <taxon>metagenomes</taxon>
        <taxon>ecological metagenomes</taxon>
    </lineage>
</organism>
<sequence>WRDRAVAPTTGEKVGDKIPANLRVSYAGFDAVVWTALVHAPDEGSIIHGPFSIKVPFVDMSPHARLCPDTLVASMIGRFDGHSGRRLGHDDPHHEIVEAVLLVYGPTDEIFWDEPYE</sequence>